<feature type="transmembrane region" description="Helical" evidence="9">
    <location>
        <begin position="225"/>
        <end position="249"/>
    </location>
</feature>
<gene>
    <name evidence="10" type="ORF">INT48_007538</name>
</gene>
<evidence type="ECO:0000256" key="1">
    <source>
        <dbReference type="ARBA" id="ARBA00004305"/>
    </source>
</evidence>
<reference evidence="10" key="1">
    <citation type="submission" date="2021-01" db="EMBL/GenBank/DDBJ databases">
        <title>Metabolic potential, ecology and presence of endohyphal bacteria is reflected in genomic diversity of Mucoromycotina.</title>
        <authorList>
            <person name="Muszewska A."/>
            <person name="Okrasinska A."/>
            <person name="Steczkiewicz K."/>
            <person name="Drgas O."/>
            <person name="Orlowska M."/>
            <person name="Perlinska-Lenart U."/>
            <person name="Aleksandrzak-Piekarczyk T."/>
            <person name="Szatraj K."/>
            <person name="Zielenkiewicz U."/>
            <person name="Pilsyk S."/>
            <person name="Malc E."/>
            <person name="Mieczkowski P."/>
            <person name="Kruszewska J.S."/>
            <person name="Biernat P."/>
            <person name="Pawlowska J."/>
        </authorList>
    </citation>
    <scope>NUCLEOTIDE SEQUENCE</scope>
    <source>
        <strain evidence="10">WA0000018081</strain>
    </source>
</reference>
<evidence type="ECO:0000256" key="6">
    <source>
        <dbReference type="ARBA" id="ARBA00023128"/>
    </source>
</evidence>
<dbReference type="GO" id="GO:0005759">
    <property type="term" value="C:mitochondrial matrix"/>
    <property type="evidence" value="ECO:0007669"/>
    <property type="project" value="UniProtKB-SubCell"/>
</dbReference>
<dbReference type="AlphaFoldDB" id="A0A8H7SN41"/>
<accession>A0A8H7SN41</accession>
<organism evidence="10 11">
    <name type="scientific">Thamnidium elegans</name>
    <dbReference type="NCBI Taxonomy" id="101142"/>
    <lineage>
        <taxon>Eukaryota</taxon>
        <taxon>Fungi</taxon>
        <taxon>Fungi incertae sedis</taxon>
        <taxon>Mucoromycota</taxon>
        <taxon>Mucoromycotina</taxon>
        <taxon>Mucoromycetes</taxon>
        <taxon>Mucorales</taxon>
        <taxon>Mucorineae</taxon>
        <taxon>Mucoraceae</taxon>
        <taxon>Thamnidium</taxon>
    </lineage>
</organism>
<evidence type="ECO:0000256" key="4">
    <source>
        <dbReference type="ARBA" id="ARBA00015108"/>
    </source>
</evidence>
<comment type="caution">
    <text evidence="10">The sequence shown here is derived from an EMBL/GenBank/DDBJ whole genome shotgun (WGS) entry which is preliminary data.</text>
</comment>
<keyword evidence="9" id="KW-0812">Transmembrane</keyword>
<evidence type="ECO:0000256" key="8">
    <source>
        <dbReference type="ARBA" id="ARBA00025268"/>
    </source>
</evidence>
<dbReference type="GO" id="GO:0044183">
    <property type="term" value="F:protein folding chaperone"/>
    <property type="evidence" value="ECO:0007669"/>
    <property type="project" value="TreeGrafter"/>
</dbReference>
<feature type="transmembrane region" description="Helical" evidence="9">
    <location>
        <begin position="270"/>
        <end position="291"/>
    </location>
</feature>
<keyword evidence="5" id="KW-0809">Transit peptide</keyword>
<evidence type="ECO:0000313" key="11">
    <source>
        <dbReference type="Proteomes" id="UP000613177"/>
    </source>
</evidence>
<comment type="subunit">
    <text evidence="3">Interacts with RIP1.</text>
</comment>
<evidence type="ECO:0000256" key="3">
    <source>
        <dbReference type="ARBA" id="ARBA00011589"/>
    </source>
</evidence>
<dbReference type="PANTHER" id="PTHR46749">
    <property type="entry name" value="COMPLEX III ASSEMBLY FACTOR LYRM7"/>
    <property type="match status" value="1"/>
</dbReference>
<evidence type="ECO:0000313" key="10">
    <source>
        <dbReference type="EMBL" id="KAG2231465.1"/>
    </source>
</evidence>
<evidence type="ECO:0000256" key="2">
    <source>
        <dbReference type="ARBA" id="ARBA00009949"/>
    </source>
</evidence>
<dbReference type="GO" id="GO:0034551">
    <property type="term" value="P:mitochondrial respiratory chain complex III assembly"/>
    <property type="evidence" value="ECO:0007669"/>
    <property type="project" value="InterPro"/>
</dbReference>
<comment type="subcellular location">
    <subcellularLocation>
        <location evidence="1">Mitochondrion matrix</location>
    </subcellularLocation>
</comment>
<keyword evidence="6" id="KW-0496">Mitochondrion</keyword>
<dbReference type="CDD" id="cd20267">
    <property type="entry name" value="Complex1_LYR_LYRM7"/>
    <property type="match status" value="1"/>
</dbReference>
<evidence type="ECO:0000256" key="9">
    <source>
        <dbReference type="SAM" id="Phobius"/>
    </source>
</evidence>
<sequence>MSGISPSKQAAIQAYRSLLKTQKKVFDTDLKAIEAARKETYTRFMQFKNETNSDILEEKLQLAGQVETLLKKNVIQGVPKGENTFKLRITKDTELSDNDTIKHAKNINRKKRQRPTAAPAANKCCVPEWSLQLTEQLMNNNHVAPLPSAIIIHSEDKDEQFQKYIDRQFTLNEANVLKNQLSGIPVSAARSSPSARSPLNQHNNNITEEQEKNAWWLSKNDQDGFYSICGLFFLFGFLFPPFWWIGSVWPKNVAERGGKMAERWQKLNRIMSIGFSSILLILIIVFVILYTTTN</sequence>
<keyword evidence="7" id="KW-0143">Chaperone</keyword>
<dbReference type="Proteomes" id="UP000613177">
    <property type="component" value="Unassembled WGS sequence"/>
</dbReference>
<dbReference type="InterPro" id="IPR050435">
    <property type="entry name" value="MZM1/LYRM7"/>
</dbReference>
<evidence type="ECO:0000256" key="7">
    <source>
        <dbReference type="ARBA" id="ARBA00023186"/>
    </source>
</evidence>
<evidence type="ECO:0000256" key="5">
    <source>
        <dbReference type="ARBA" id="ARBA00022946"/>
    </source>
</evidence>
<proteinExistence type="inferred from homology"/>
<comment type="similarity">
    <text evidence="2">Belongs to the complex I LYR family. MZM1 subfamily.</text>
</comment>
<dbReference type="EMBL" id="JAEPRE010000150">
    <property type="protein sequence ID" value="KAG2231465.1"/>
    <property type="molecule type" value="Genomic_DNA"/>
</dbReference>
<keyword evidence="9" id="KW-0472">Membrane</keyword>
<keyword evidence="9" id="KW-1133">Transmembrane helix</keyword>
<comment type="function">
    <text evidence="8">Assembly factor required for Rieske Fe-S protein RIP1 incorporation into the cytochrome b-c1 (CIII) complex. Functions as a chaperone, binding to this subunit within the mitochondrial matrix and stabilizing it prior to its translocation and insertion into the late CIII dimeric intermediate within the mitochondrial inner membrane. Modulates the mitochondrial matrix zinc pool.</text>
</comment>
<protein>
    <recommendedName>
        <fullName evidence="4">Mitochondrial zinc maintenance protein 1, mitochondrial</fullName>
    </recommendedName>
</protein>
<keyword evidence="11" id="KW-1185">Reference proteome</keyword>
<dbReference type="PANTHER" id="PTHR46749:SF1">
    <property type="entry name" value="COMPLEX III ASSEMBLY FACTOR LYRM7"/>
    <property type="match status" value="1"/>
</dbReference>
<name>A0A8H7SN41_9FUNG</name>
<dbReference type="InterPro" id="IPR045298">
    <property type="entry name" value="Complex1_LYR_LYRM7"/>
</dbReference>